<name>A0A6B3VV23_9BACI</name>
<sequence>MFRLFFFLIGYGLAVIGGIHVIIHLNLIPIGYSLTEYILFIGSRPECIALPVGLLIIWASIFVNNKK</sequence>
<dbReference type="EMBL" id="JAAIWN010000007">
    <property type="protein sequence ID" value="NEY80822.1"/>
    <property type="molecule type" value="Genomic_DNA"/>
</dbReference>
<dbReference type="EMBL" id="JACEIO010000007">
    <property type="protein sequence ID" value="MBA4536454.1"/>
    <property type="molecule type" value="Genomic_DNA"/>
</dbReference>
<accession>A0A6B3VV23</accession>
<feature type="transmembrane region" description="Helical" evidence="1">
    <location>
        <begin position="5"/>
        <end position="28"/>
    </location>
</feature>
<reference evidence="3 4" key="1">
    <citation type="submission" date="2020-02" db="EMBL/GenBank/DDBJ databases">
        <title>Bacillus aquiflavi sp. nov., isolated from yellow water of strong flavor Chinese baijiu in Yibin region of China.</title>
        <authorList>
            <person name="Xie J."/>
        </authorList>
    </citation>
    <scope>NUCLEOTIDE SEQUENCE [LARGE SCALE GENOMIC DNA]</scope>
    <source>
        <strain evidence="3 4">3H-10</strain>
    </source>
</reference>
<comment type="caution">
    <text evidence="3">The sequence shown here is derived from an EMBL/GenBank/DDBJ whole genome shotgun (WGS) entry which is preliminary data.</text>
</comment>
<organism evidence="3 4">
    <name type="scientific">Bacillus aquiflavi</name>
    <dbReference type="NCBI Taxonomy" id="2672567"/>
    <lineage>
        <taxon>Bacteria</taxon>
        <taxon>Bacillati</taxon>
        <taxon>Bacillota</taxon>
        <taxon>Bacilli</taxon>
        <taxon>Bacillales</taxon>
        <taxon>Bacillaceae</taxon>
        <taxon>Bacillus</taxon>
    </lineage>
</organism>
<evidence type="ECO:0000313" key="5">
    <source>
        <dbReference type="Proteomes" id="UP000570010"/>
    </source>
</evidence>
<evidence type="ECO:0000256" key="1">
    <source>
        <dbReference type="SAM" id="Phobius"/>
    </source>
</evidence>
<keyword evidence="4" id="KW-1185">Reference proteome</keyword>
<evidence type="ECO:0000313" key="2">
    <source>
        <dbReference type="EMBL" id="MBA4536454.1"/>
    </source>
</evidence>
<dbReference type="Proteomes" id="UP000472971">
    <property type="component" value="Unassembled WGS sequence"/>
</dbReference>
<dbReference type="InterPro" id="IPR058887">
    <property type="entry name" value="YuzI-like"/>
</dbReference>
<evidence type="ECO:0000313" key="3">
    <source>
        <dbReference type="EMBL" id="NEY80822.1"/>
    </source>
</evidence>
<gene>
    <name evidence="3" type="ORF">G4D64_04625</name>
    <name evidence="2" type="ORF">H1Z61_04660</name>
</gene>
<proteinExistence type="predicted"/>
<keyword evidence="1" id="KW-1133">Transmembrane helix</keyword>
<keyword evidence="1" id="KW-0472">Membrane</keyword>
<protein>
    <submittedName>
        <fullName evidence="3">Uncharacterized protein</fullName>
    </submittedName>
</protein>
<feature type="transmembrane region" description="Helical" evidence="1">
    <location>
        <begin position="48"/>
        <end position="65"/>
    </location>
</feature>
<keyword evidence="1" id="KW-0812">Transmembrane</keyword>
<dbReference type="Pfam" id="PF26135">
    <property type="entry name" value="YuzI"/>
    <property type="match status" value="1"/>
</dbReference>
<reference evidence="2 5" key="2">
    <citation type="submission" date="2020-07" db="EMBL/GenBank/DDBJ databases">
        <authorList>
            <person name="Feng H."/>
        </authorList>
    </citation>
    <scope>NUCLEOTIDE SEQUENCE [LARGE SCALE GENOMIC DNA]</scope>
    <source>
        <strain evidence="5">s-12</strain>
        <strain evidence="2">S-12</strain>
    </source>
</reference>
<dbReference type="AlphaFoldDB" id="A0A6B3VV23"/>
<evidence type="ECO:0000313" key="4">
    <source>
        <dbReference type="Proteomes" id="UP000472971"/>
    </source>
</evidence>
<dbReference type="Proteomes" id="UP000570010">
    <property type="component" value="Unassembled WGS sequence"/>
</dbReference>
<dbReference type="RefSeq" id="WP_163240605.1">
    <property type="nucleotide sequence ID" value="NZ_CP082780.1"/>
</dbReference>